<evidence type="ECO:0000313" key="15">
    <source>
        <dbReference type="Proteomes" id="UP000823749"/>
    </source>
</evidence>
<keyword evidence="2" id="KW-0158">Chromosome</keyword>
<dbReference type="PANTHER" id="PTHR45660:SF94">
    <property type="entry name" value="HISTONE-LYSINE N-METHYLTRANSFERASE, H3 LYSINE-9 SPECIFIC SUVH4"/>
    <property type="match status" value="1"/>
</dbReference>
<evidence type="ECO:0000256" key="3">
    <source>
        <dbReference type="ARBA" id="ARBA00022603"/>
    </source>
</evidence>
<evidence type="ECO:0000256" key="2">
    <source>
        <dbReference type="ARBA" id="ARBA00022454"/>
    </source>
</evidence>
<dbReference type="PROSITE" id="PS51575">
    <property type="entry name" value="SAM_MT43_SUVAR39_2"/>
    <property type="match status" value="1"/>
</dbReference>
<reference evidence="14" key="1">
    <citation type="submission" date="2020-08" db="EMBL/GenBank/DDBJ databases">
        <title>Plant Genome Project.</title>
        <authorList>
            <person name="Zhang R.-G."/>
        </authorList>
    </citation>
    <scope>NUCLEOTIDE SEQUENCE</scope>
    <source>
        <strain evidence="14">WSP0</strain>
        <tissue evidence="14">Leaf</tissue>
    </source>
</reference>
<dbReference type="SUPFAM" id="SSF82199">
    <property type="entry name" value="SET domain"/>
    <property type="match status" value="1"/>
</dbReference>
<evidence type="ECO:0000259" key="13">
    <source>
        <dbReference type="PROSITE" id="PS51015"/>
    </source>
</evidence>
<protein>
    <recommendedName>
        <fullName evidence="16">Histone-lysine N-methyltransferase, H3 lysine-9 specific SUVH4</fullName>
    </recommendedName>
</protein>
<dbReference type="SMART" id="SM00468">
    <property type="entry name" value="PreSET"/>
    <property type="match status" value="1"/>
</dbReference>
<feature type="region of interest" description="Disordered" evidence="9">
    <location>
        <begin position="1"/>
        <end position="27"/>
    </location>
</feature>
<dbReference type="Gene3D" id="2.30.280.10">
    <property type="entry name" value="SRA-YDG"/>
    <property type="match status" value="1"/>
</dbReference>
<dbReference type="PROSITE" id="PS50280">
    <property type="entry name" value="SET"/>
    <property type="match status" value="1"/>
</dbReference>
<evidence type="ECO:0000256" key="7">
    <source>
        <dbReference type="ARBA" id="ARBA00023242"/>
    </source>
</evidence>
<dbReference type="Gene3D" id="2.170.270.10">
    <property type="entry name" value="SET domain"/>
    <property type="match status" value="1"/>
</dbReference>
<dbReference type="GO" id="GO:0003690">
    <property type="term" value="F:double-stranded DNA binding"/>
    <property type="evidence" value="ECO:0007669"/>
    <property type="project" value="TreeGrafter"/>
</dbReference>
<dbReference type="GO" id="GO:0005634">
    <property type="term" value="C:nucleus"/>
    <property type="evidence" value="ECO:0007669"/>
    <property type="project" value="UniProtKB-SubCell"/>
</dbReference>
<evidence type="ECO:0000256" key="8">
    <source>
        <dbReference type="PROSITE-ProRule" id="PRU00358"/>
    </source>
</evidence>
<evidence type="ECO:0000259" key="10">
    <source>
        <dbReference type="PROSITE" id="PS50280"/>
    </source>
</evidence>
<gene>
    <name evidence="14" type="ORF">RHGRI_022689</name>
</gene>
<dbReference type="InterPro" id="IPR001214">
    <property type="entry name" value="SET_dom"/>
</dbReference>
<evidence type="ECO:0000313" key="14">
    <source>
        <dbReference type="EMBL" id="KAG5534649.1"/>
    </source>
</evidence>
<organism evidence="14 15">
    <name type="scientific">Rhododendron griersonianum</name>
    <dbReference type="NCBI Taxonomy" id="479676"/>
    <lineage>
        <taxon>Eukaryota</taxon>
        <taxon>Viridiplantae</taxon>
        <taxon>Streptophyta</taxon>
        <taxon>Embryophyta</taxon>
        <taxon>Tracheophyta</taxon>
        <taxon>Spermatophyta</taxon>
        <taxon>Magnoliopsida</taxon>
        <taxon>eudicotyledons</taxon>
        <taxon>Gunneridae</taxon>
        <taxon>Pentapetalae</taxon>
        <taxon>asterids</taxon>
        <taxon>Ericales</taxon>
        <taxon>Ericaceae</taxon>
        <taxon>Ericoideae</taxon>
        <taxon>Rhodoreae</taxon>
        <taxon>Rhododendron</taxon>
    </lineage>
</organism>
<keyword evidence="6" id="KW-0156">Chromatin regulator</keyword>
<dbReference type="GO" id="GO:0032259">
    <property type="term" value="P:methylation"/>
    <property type="evidence" value="ECO:0007669"/>
    <property type="project" value="UniProtKB-KW"/>
</dbReference>
<evidence type="ECO:0000259" key="11">
    <source>
        <dbReference type="PROSITE" id="PS50867"/>
    </source>
</evidence>
<feature type="domain" description="SET" evidence="10">
    <location>
        <begin position="564"/>
        <end position="712"/>
    </location>
</feature>
<sequence length="742" mass="82245">MVVPSPHRGSTCENGISTSLSTGYGVSERRTSRRLQKLQSQKAGPVCYKEDPVDNIEERVVRKKAKVGKQRNQNSTSVVAPIVVDNKTREDNDVVSGPKNDECHVAAMSVGLTEVAETSAKGEKSAYAMVTDTLRTFNKHYLLCVQEEERRGQQAEAQRKTTKGSNCEKGNAPEKNISRRPDLKAIKQANEGDQCCIVSKKANWFHSRLVAFAFTFLVTRIDIGHQFFSRAEMVVVGFHSHWLNGIDYIGETAKKDYPHYTLPVAIVIVISGQYEDDLDNCDDVVYTGQGGNDLLGRKHQINDQVMRGGNLGLKNCMKQSVPVRVVRGHQSKSSYVGKVYTYDGLYQVVDYWAEKGISGYTVFKFQLKRFKGQPLLTTSQVQFINGRIPNSISEIRGLVCKDISGGQEDIPIPATNLVDDPPVAPTGKFELFPQCGAERVQIYLFVNSGLDGRVDLRSGGGSGLGSGAGEHSRLGYKYFTKLQLAKGLRLPKNQPAPGCGCKDGCIDPNRCACAKLNGSDFPYVYLKRFGGRLVEPKDIVFECGPNCGCPPECVNRTSQRGIRFRLEVFKTPKKGWGVRSWDPIPSGSPVCEYIGVLRKTDELDSSVENYYVFDIDCLQTMKGLDGRQRRLRDVSIPAHMDETGDDKSESTPEFCIDAFSSGNVTRYINHSCQPNLFVQCVLSEHHNIKLARIVLFAADNIPPLQELSYDYAYAVDSVVGPDGKTRQIACYCGAPDCRKRLL</sequence>
<dbReference type="GO" id="GO:0042054">
    <property type="term" value="F:histone methyltransferase activity"/>
    <property type="evidence" value="ECO:0007669"/>
    <property type="project" value="InterPro"/>
</dbReference>
<dbReference type="InterPro" id="IPR046341">
    <property type="entry name" value="SET_dom_sf"/>
</dbReference>
<dbReference type="SMART" id="SM00317">
    <property type="entry name" value="SET"/>
    <property type="match status" value="1"/>
</dbReference>
<evidence type="ECO:0000256" key="6">
    <source>
        <dbReference type="ARBA" id="ARBA00022853"/>
    </source>
</evidence>
<dbReference type="Pfam" id="PF02182">
    <property type="entry name" value="SAD_SRA"/>
    <property type="match status" value="1"/>
</dbReference>
<keyword evidence="15" id="KW-1185">Reference proteome</keyword>
<dbReference type="PROSITE" id="PS50867">
    <property type="entry name" value="PRE_SET"/>
    <property type="match status" value="1"/>
</dbReference>
<dbReference type="InterPro" id="IPR025794">
    <property type="entry name" value="H3-K9-MeTrfase_plant"/>
</dbReference>
<proteinExistence type="predicted"/>
<dbReference type="InterPro" id="IPR007728">
    <property type="entry name" value="Pre-SET_dom"/>
</dbReference>
<evidence type="ECO:0000256" key="4">
    <source>
        <dbReference type="ARBA" id="ARBA00022679"/>
    </source>
</evidence>
<dbReference type="EMBL" id="JACTNZ010000008">
    <property type="protein sequence ID" value="KAG5534649.1"/>
    <property type="molecule type" value="Genomic_DNA"/>
</dbReference>
<feature type="compositionally biased region" description="Polar residues" evidence="9">
    <location>
        <begin position="11"/>
        <end position="24"/>
    </location>
</feature>
<dbReference type="InterPro" id="IPR003105">
    <property type="entry name" value="SRA_YDG"/>
</dbReference>
<name>A0AAV6J7I8_9ERIC</name>
<dbReference type="InterPro" id="IPR015947">
    <property type="entry name" value="PUA-like_sf"/>
</dbReference>
<dbReference type="PANTHER" id="PTHR45660">
    <property type="entry name" value="HISTONE-LYSINE N-METHYLTRANSFERASE SETMAR"/>
    <property type="match status" value="1"/>
</dbReference>
<dbReference type="Pfam" id="PF05033">
    <property type="entry name" value="Pre-SET"/>
    <property type="match status" value="1"/>
</dbReference>
<comment type="caution">
    <text evidence="14">The sequence shown here is derived from an EMBL/GenBank/DDBJ whole genome shotgun (WGS) entry which is preliminary data.</text>
</comment>
<evidence type="ECO:0000256" key="1">
    <source>
        <dbReference type="ARBA" id="ARBA00004286"/>
    </source>
</evidence>
<keyword evidence="3" id="KW-0489">Methyltransferase</keyword>
<accession>A0AAV6J7I8</accession>
<dbReference type="Pfam" id="PF00856">
    <property type="entry name" value="SET"/>
    <property type="match status" value="1"/>
</dbReference>
<dbReference type="AlphaFoldDB" id="A0AAV6J7I8"/>
<feature type="domain" description="Post-SET" evidence="12">
    <location>
        <begin position="726"/>
        <end position="742"/>
    </location>
</feature>
<dbReference type="GO" id="GO:0008270">
    <property type="term" value="F:zinc ion binding"/>
    <property type="evidence" value="ECO:0007669"/>
    <property type="project" value="InterPro"/>
</dbReference>
<keyword evidence="5" id="KW-0949">S-adenosyl-L-methionine</keyword>
<comment type="subcellular location">
    <subcellularLocation>
        <location evidence="1">Chromosome</location>
    </subcellularLocation>
    <subcellularLocation>
        <location evidence="8">Nucleus</location>
    </subcellularLocation>
</comment>
<dbReference type="Proteomes" id="UP000823749">
    <property type="component" value="Chromosome 8"/>
</dbReference>
<dbReference type="InterPro" id="IPR036987">
    <property type="entry name" value="SRA-YDG_sf"/>
</dbReference>
<evidence type="ECO:0000256" key="9">
    <source>
        <dbReference type="SAM" id="MobiDB-lite"/>
    </source>
</evidence>
<keyword evidence="4" id="KW-0808">Transferase</keyword>
<feature type="domain" description="YDG" evidence="13">
    <location>
        <begin position="216"/>
        <end position="369"/>
    </location>
</feature>
<feature type="domain" description="Pre-SET" evidence="11">
    <location>
        <begin position="497"/>
        <end position="561"/>
    </location>
</feature>
<dbReference type="GO" id="GO:0005694">
    <property type="term" value="C:chromosome"/>
    <property type="evidence" value="ECO:0007669"/>
    <property type="project" value="UniProtKB-SubCell"/>
</dbReference>
<dbReference type="SMART" id="SM00466">
    <property type="entry name" value="SRA"/>
    <property type="match status" value="1"/>
</dbReference>
<evidence type="ECO:0000256" key="5">
    <source>
        <dbReference type="ARBA" id="ARBA00022691"/>
    </source>
</evidence>
<dbReference type="SUPFAM" id="SSF88697">
    <property type="entry name" value="PUA domain-like"/>
    <property type="match status" value="1"/>
</dbReference>
<evidence type="ECO:0008006" key="16">
    <source>
        <dbReference type="Google" id="ProtNLM"/>
    </source>
</evidence>
<dbReference type="PROSITE" id="PS50868">
    <property type="entry name" value="POST_SET"/>
    <property type="match status" value="1"/>
</dbReference>
<keyword evidence="7 8" id="KW-0539">Nucleus</keyword>
<dbReference type="InterPro" id="IPR051357">
    <property type="entry name" value="H3K9_HMTase_SUVAR3-9"/>
</dbReference>
<dbReference type="PROSITE" id="PS51015">
    <property type="entry name" value="YDG"/>
    <property type="match status" value="1"/>
</dbReference>
<feature type="region of interest" description="Disordered" evidence="9">
    <location>
        <begin position="152"/>
        <end position="177"/>
    </location>
</feature>
<dbReference type="InterPro" id="IPR003616">
    <property type="entry name" value="Post-SET_dom"/>
</dbReference>
<evidence type="ECO:0000259" key="12">
    <source>
        <dbReference type="PROSITE" id="PS50868"/>
    </source>
</evidence>